<feature type="non-terminal residue" evidence="1">
    <location>
        <position position="1"/>
    </location>
</feature>
<dbReference type="Proteomes" id="UP000749646">
    <property type="component" value="Unassembled WGS sequence"/>
</dbReference>
<dbReference type="AlphaFoldDB" id="A0A9P6IW60"/>
<dbReference type="OrthoDB" id="4717546at2759"/>
<gene>
    <name evidence="1" type="ORF">BGZ65_008104</name>
</gene>
<reference evidence="1" key="1">
    <citation type="journal article" date="2020" name="Fungal Divers.">
        <title>Resolving the Mortierellaceae phylogeny through synthesis of multi-gene phylogenetics and phylogenomics.</title>
        <authorList>
            <person name="Vandepol N."/>
            <person name="Liber J."/>
            <person name="Desiro A."/>
            <person name="Na H."/>
            <person name="Kennedy M."/>
            <person name="Barry K."/>
            <person name="Grigoriev I.V."/>
            <person name="Miller A.N."/>
            <person name="O'Donnell K."/>
            <person name="Stajich J.E."/>
            <person name="Bonito G."/>
        </authorList>
    </citation>
    <scope>NUCLEOTIDE SEQUENCE</scope>
    <source>
        <strain evidence="1">MES-2147</strain>
    </source>
</reference>
<accession>A0A9P6IW60</accession>
<proteinExistence type="predicted"/>
<evidence type="ECO:0000313" key="2">
    <source>
        <dbReference type="Proteomes" id="UP000749646"/>
    </source>
</evidence>
<organism evidence="1 2">
    <name type="scientific">Modicella reniformis</name>
    <dbReference type="NCBI Taxonomy" id="1440133"/>
    <lineage>
        <taxon>Eukaryota</taxon>
        <taxon>Fungi</taxon>
        <taxon>Fungi incertae sedis</taxon>
        <taxon>Mucoromycota</taxon>
        <taxon>Mortierellomycotina</taxon>
        <taxon>Mortierellomycetes</taxon>
        <taxon>Mortierellales</taxon>
        <taxon>Mortierellaceae</taxon>
        <taxon>Modicella</taxon>
    </lineage>
</organism>
<protein>
    <submittedName>
        <fullName evidence="1">Uncharacterized protein</fullName>
    </submittedName>
</protein>
<evidence type="ECO:0000313" key="1">
    <source>
        <dbReference type="EMBL" id="KAF9948382.1"/>
    </source>
</evidence>
<dbReference type="EMBL" id="JAAAHW010007429">
    <property type="protein sequence ID" value="KAF9948382.1"/>
    <property type="molecule type" value="Genomic_DNA"/>
</dbReference>
<keyword evidence="2" id="KW-1185">Reference proteome</keyword>
<comment type="caution">
    <text evidence="1">The sequence shown here is derived from an EMBL/GenBank/DDBJ whole genome shotgun (WGS) entry which is preliminary data.</text>
</comment>
<name>A0A9P6IW60_9FUNG</name>
<sequence>TVAGIYNEILPNTDLFDEEVKSFGSDWKGLQERLFFLRLAADLAGDNVDHYHEITENIFSEETRQSFCDKLIEDEAYKGNHRELVNVYKDKCNRMENYTPPTREEYEARFADYTNLQYDRMLDAIFERAGATAQQDTTSAPEPAQYGRCFGFCEVEMPMTQSRADDSADEVEYDRNYSFIF</sequence>